<evidence type="ECO:0000313" key="3">
    <source>
        <dbReference type="Proteomes" id="UP000812031"/>
    </source>
</evidence>
<accession>A0ABS6XW41</accession>
<gene>
    <name evidence="2" type="ORF">KZH69_10405</name>
</gene>
<keyword evidence="1" id="KW-1133">Transmembrane helix</keyword>
<dbReference type="PROSITE" id="PS51257">
    <property type="entry name" value="PROKAR_LIPOPROTEIN"/>
    <property type="match status" value="1"/>
</dbReference>
<keyword evidence="1" id="KW-0472">Membrane</keyword>
<protein>
    <recommendedName>
        <fullName evidence="4">Lipoprotein</fullName>
    </recommendedName>
</protein>
<dbReference type="RefSeq" id="WP_219317376.1">
    <property type="nucleotide sequence ID" value="NZ_JAHWYN010000007.1"/>
</dbReference>
<keyword evidence="1" id="KW-0812">Transmembrane</keyword>
<evidence type="ECO:0000256" key="1">
    <source>
        <dbReference type="SAM" id="Phobius"/>
    </source>
</evidence>
<feature type="transmembrane region" description="Helical" evidence="1">
    <location>
        <begin position="5"/>
        <end position="21"/>
    </location>
</feature>
<reference evidence="2 3" key="1">
    <citation type="submission" date="2021-07" db="EMBL/GenBank/DDBJ databases">
        <title>Flavobacterium sp. nov. isolated from sediment on the Taihu Lake.</title>
        <authorList>
            <person name="Qu J.-H."/>
        </authorList>
    </citation>
    <scope>NUCLEOTIDE SEQUENCE [LARGE SCALE GENOMIC DNA]</scope>
    <source>
        <strain evidence="2 3">NAS39</strain>
    </source>
</reference>
<comment type="caution">
    <text evidence="2">The sequence shown here is derived from an EMBL/GenBank/DDBJ whole genome shotgun (WGS) entry which is preliminary data.</text>
</comment>
<proteinExistence type="predicted"/>
<dbReference type="EMBL" id="JAHWYN010000007">
    <property type="protein sequence ID" value="MBW4360895.1"/>
    <property type="molecule type" value="Genomic_DNA"/>
</dbReference>
<evidence type="ECO:0000313" key="2">
    <source>
        <dbReference type="EMBL" id="MBW4360895.1"/>
    </source>
</evidence>
<organism evidence="2 3">
    <name type="scientific">Flavobacterium taihuense</name>
    <dbReference type="NCBI Taxonomy" id="2857508"/>
    <lineage>
        <taxon>Bacteria</taxon>
        <taxon>Pseudomonadati</taxon>
        <taxon>Bacteroidota</taxon>
        <taxon>Flavobacteriia</taxon>
        <taxon>Flavobacteriales</taxon>
        <taxon>Flavobacteriaceae</taxon>
        <taxon>Flavobacterium</taxon>
    </lineage>
</organism>
<sequence length="284" mass="31318">MKLKIYLHGFITVLIMIIFYSCSTTEVETINKSGNAEAKKESGKNEILDKSKFVISTYDTKNVNSFSQQTFANVESIETALNKNNYVGFNNEAIQLVNAAKNENDLRFAFEKAGIANSQEVIDLLKTMVIAQQDFISKNPSFYSLPIETRIKLLNASIDLTKSTYIWNTPLPNIGQVVPNSKCGRLLNRDWTRCNQDFSGCAVGAVIVAAAGLWPGLAAAAGCMYTKVNCQNRAQEDYTECLVAYTIGVPPLTGELTLHCTDMRAAVDSCWTTDSNGKYVGRVD</sequence>
<dbReference type="Proteomes" id="UP000812031">
    <property type="component" value="Unassembled WGS sequence"/>
</dbReference>
<name>A0ABS6XW41_9FLAO</name>
<keyword evidence="3" id="KW-1185">Reference proteome</keyword>
<evidence type="ECO:0008006" key="4">
    <source>
        <dbReference type="Google" id="ProtNLM"/>
    </source>
</evidence>